<evidence type="ECO:0000256" key="6">
    <source>
        <dbReference type="ARBA" id="ARBA00023306"/>
    </source>
</evidence>
<evidence type="ECO:0000256" key="9">
    <source>
        <dbReference type="SAM" id="MobiDB-lite"/>
    </source>
</evidence>
<evidence type="ECO:0000256" key="3">
    <source>
        <dbReference type="ARBA" id="ARBA00022692"/>
    </source>
</evidence>
<evidence type="ECO:0000256" key="1">
    <source>
        <dbReference type="ARBA" id="ARBA00022475"/>
    </source>
</evidence>
<organism evidence="10 11">
    <name type="scientific">Jeotgalibacillus malaysiensis</name>
    <dbReference type="NCBI Taxonomy" id="1508404"/>
    <lineage>
        <taxon>Bacteria</taxon>
        <taxon>Bacillati</taxon>
        <taxon>Bacillota</taxon>
        <taxon>Bacilli</taxon>
        <taxon>Bacillales</taxon>
        <taxon>Caryophanaceae</taxon>
        <taxon>Jeotgalibacillus</taxon>
    </lineage>
</organism>
<keyword evidence="3 7" id="KW-0812">Transmembrane</keyword>
<evidence type="ECO:0000313" key="11">
    <source>
        <dbReference type="Proteomes" id="UP000031449"/>
    </source>
</evidence>
<dbReference type="KEGG" id="jeo:JMA_15900"/>
<feature type="region of interest" description="Disordered" evidence="9">
    <location>
        <begin position="1"/>
        <end position="20"/>
    </location>
</feature>
<dbReference type="Pfam" id="PF04977">
    <property type="entry name" value="DivIC"/>
    <property type="match status" value="1"/>
</dbReference>
<dbReference type="HAMAP" id="MF_00910">
    <property type="entry name" value="FtsL"/>
    <property type="match status" value="1"/>
</dbReference>
<keyword evidence="11" id="KW-1185">Reference proteome</keyword>
<dbReference type="InterPro" id="IPR007060">
    <property type="entry name" value="FtsL/DivIC"/>
</dbReference>
<proteinExistence type="inferred from homology"/>
<feature type="compositionally biased region" description="Basic and acidic residues" evidence="9">
    <location>
        <begin position="1"/>
        <end position="10"/>
    </location>
</feature>
<evidence type="ECO:0000313" key="10">
    <source>
        <dbReference type="EMBL" id="AJD90907.1"/>
    </source>
</evidence>
<dbReference type="AlphaFoldDB" id="A0A0B5AQH8"/>
<dbReference type="OrthoDB" id="14664at2"/>
<name>A0A0B5AQH8_9BACL</name>
<keyword evidence="2 7" id="KW-0132">Cell division</keyword>
<evidence type="ECO:0000256" key="4">
    <source>
        <dbReference type="ARBA" id="ARBA00022989"/>
    </source>
</evidence>
<evidence type="ECO:0000256" key="2">
    <source>
        <dbReference type="ARBA" id="ARBA00022618"/>
    </source>
</evidence>
<accession>A0A0B5AQH8</accession>
<dbReference type="EMBL" id="CP009416">
    <property type="protein sequence ID" value="AJD90907.1"/>
    <property type="molecule type" value="Genomic_DNA"/>
</dbReference>
<keyword evidence="4 7" id="KW-1133">Transmembrane helix</keyword>
<reference evidence="10 11" key="1">
    <citation type="submission" date="2014-08" db="EMBL/GenBank/DDBJ databases">
        <title>Complete genome of a marine bacteria Jeotgalibacillus malaysiensis.</title>
        <authorList>
            <person name="Yaakop A.S."/>
            <person name="Chan K.-G."/>
            <person name="Goh K.M."/>
        </authorList>
    </citation>
    <scope>NUCLEOTIDE SEQUENCE [LARGE SCALE GENOMIC DNA]</scope>
    <source>
        <strain evidence="10 11">D5</strain>
    </source>
</reference>
<dbReference type="Proteomes" id="UP000031449">
    <property type="component" value="Chromosome"/>
</dbReference>
<keyword evidence="6 7" id="KW-0131">Cell cycle</keyword>
<gene>
    <name evidence="7" type="primary">ftsL</name>
    <name evidence="10" type="ORF">JMA_15900</name>
</gene>
<dbReference type="GO" id="GO:0043093">
    <property type="term" value="P:FtsZ-dependent cytokinesis"/>
    <property type="evidence" value="ECO:0007669"/>
    <property type="project" value="UniProtKB-UniRule"/>
</dbReference>
<dbReference type="HOGENOM" id="CLU_157825_1_1_9"/>
<comment type="subcellular location">
    <subcellularLocation>
        <location evidence="7">Cell membrane</location>
        <topology evidence="7">Single-pass type II membrane protein</topology>
    </subcellularLocation>
    <text evidence="7">Localizes to the division septum where it forms a ring structure.</text>
</comment>
<dbReference type="NCBIfam" id="TIGR02209">
    <property type="entry name" value="ftsL_broad"/>
    <property type="match status" value="1"/>
</dbReference>
<comment type="function">
    <text evidence="7">Essential cell division protein.</text>
</comment>
<dbReference type="STRING" id="1508404.JMA_15900"/>
<protein>
    <recommendedName>
        <fullName evidence="7 8">Cell division protein FtsL</fullName>
    </recommendedName>
</protein>
<sequence length="117" mass="13084">MMNTARKVEQKPSIQTAPKKVLRKRSSAFTLGEKVIAAVFAAFVCFASLHIITAQAEIYSTNKEIQQLESTVLAQENVNNDLTIQVSQMSTYERVWEKAKELGLTLNDSNVKVVQQP</sequence>
<comment type="similarity">
    <text evidence="7">Belongs to the FtsL family.</text>
</comment>
<keyword evidence="5 7" id="KW-0472">Membrane</keyword>
<evidence type="ECO:0000256" key="8">
    <source>
        <dbReference type="NCBIfam" id="TIGR02209"/>
    </source>
</evidence>
<dbReference type="GO" id="GO:0005886">
    <property type="term" value="C:plasma membrane"/>
    <property type="evidence" value="ECO:0007669"/>
    <property type="project" value="UniProtKB-SubCell"/>
</dbReference>
<evidence type="ECO:0000256" key="7">
    <source>
        <dbReference type="HAMAP-Rule" id="MF_00910"/>
    </source>
</evidence>
<evidence type="ECO:0000256" key="5">
    <source>
        <dbReference type="ARBA" id="ARBA00023136"/>
    </source>
</evidence>
<dbReference type="GO" id="GO:0032153">
    <property type="term" value="C:cell division site"/>
    <property type="evidence" value="ECO:0007669"/>
    <property type="project" value="UniProtKB-UniRule"/>
</dbReference>
<keyword evidence="1 7" id="KW-1003">Cell membrane</keyword>
<dbReference type="InterPro" id="IPR011922">
    <property type="entry name" value="Cell_div_FtsL"/>
</dbReference>